<dbReference type="AlphaFoldDB" id="A0A286GK65"/>
<evidence type="ECO:0000313" key="6">
    <source>
        <dbReference type="EMBL" id="SOD95489.1"/>
    </source>
</evidence>
<accession>A0A286GK65</accession>
<dbReference type="GO" id="GO:0016651">
    <property type="term" value="F:oxidoreductase activity, acting on NAD(P)H"/>
    <property type="evidence" value="ECO:0007669"/>
    <property type="project" value="TreeGrafter"/>
</dbReference>
<reference evidence="6 7" key="1">
    <citation type="submission" date="2017-09" db="EMBL/GenBank/DDBJ databases">
        <authorList>
            <person name="Ehlers B."/>
            <person name="Leendertz F.H."/>
        </authorList>
    </citation>
    <scope>NUCLEOTIDE SEQUENCE [LARGE SCALE GENOMIC DNA]</scope>
    <source>
        <strain evidence="6 7">USBA 140</strain>
    </source>
</reference>
<dbReference type="InterPro" id="IPR036188">
    <property type="entry name" value="FAD/NAD-bd_sf"/>
</dbReference>
<dbReference type="OrthoDB" id="7809559at2"/>
<dbReference type="PANTHER" id="PTHR43557:SF2">
    <property type="entry name" value="RIESKE DOMAIN-CONTAINING PROTEIN-RELATED"/>
    <property type="match status" value="1"/>
</dbReference>
<protein>
    <submittedName>
        <fullName evidence="6">Pyridine nucleotide-disulphide oxidoreductase</fullName>
    </submittedName>
</protein>
<keyword evidence="2" id="KW-0285">Flavoprotein</keyword>
<keyword evidence="3" id="KW-0274">FAD</keyword>
<keyword evidence="7" id="KW-1185">Reference proteome</keyword>
<dbReference type="SUPFAM" id="SSF55424">
    <property type="entry name" value="FAD/NAD-linked reductases, dimerisation (C-terminal) domain"/>
    <property type="match status" value="1"/>
</dbReference>
<dbReference type="PANTHER" id="PTHR43557">
    <property type="entry name" value="APOPTOSIS-INDUCING FACTOR 1"/>
    <property type="match status" value="1"/>
</dbReference>
<evidence type="ECO:0000256" key="3">
    <source>
        <dbReference type="ARBA" id="ARBA00022827"/>
    </source>
</evidence>
<dbReference type="GO" id="GO:0005737">
    <property type="term" value="C:cytoplasm"/>
    <property type="evidence" value="ECO:0007669"/>
    <property type="project" value="TreeGrafter"/>
</dbReference>
<gene>
    <name evidence="6" type="ORF">SAMN05421508_104357</name>
</gene>
<dbReference type="RefSeq" id="WP_097279304.1">
    <property type="nucleotide sequence ID" value="NZ_OCNJ01000004.1"/>
</dbReference>
<dbReference type="InterPro" id="IPR050446">
    <property type="entry name" value="FAD-oxidoreductase/Apoptosis"/>
</dbReference>
<proteinExistence type="predicted"/>
<evidence type="ECO:0000256" key="4">
    <source>
        <dbReference type="ARBA" id="ARBA00023002"/>
    </source>
</evidence>
<sequence length="414" mass="43270">MASPPRVVVVGASLAGLRTAEAVLALLPEAAVTIVGDEPHVPYNRPPLSKEAIQALLGPAPDALEATFDKLVLKSRLPATGVTWRLGTRAEAVRATERQLVLSDGGTLAYDWLVAATGLRPRRLPCEGGEDRRHVLRTFDDAVRLAARMRPGVRVLVVGGGFIGMEFAATALGLGCAVTVVEPMVWPMVGALGPRVAPAMAAFHRRNGVDLRLGVGVRSLLEGDAAVTAILSDSIAIEADVVVEAVGSLPNVEWLRDAGLDLGDGVLCDDRMVAVGAERILAVGDVARFPNALFGGAPRRVEHWCVPGQTAKRAAETIAAAEHGRPLPAVPFAPMPSFWSDQHGLRLQAYGAPALADTAEVLSGDLSRVGEVPCLVEYRRAGVPVGILGLGVGPGPLTAHRVRLEHGLAPAVPA</sequence>
<evidence type="ECO:0000313" key="7">
    <source>
        <dbReference type="Proteomes" id="UP000219621"/>
    </source>
</evidence>
<evidence type="ECO:0000256" key="1">
    <source>
        <dbReference type="ARBA" id="ARBA00001974"/>
    </source>
</evidence>
<dbReference type="Pfam" id="PF07992">
    <property type="entry name" value="Pyr_redox_2"/>
    <property type="match status" value="1"/>
</dbReference>
<dbReference type="PRINTS" id="PR00411">
    <property type="entry name" value="PNDRDTASEI"/>
</dbReference>
<dbReference type="EMBL" id="OCNJ01000004">
    <property type="protein sequence ID" value="SOD95489.1"/>
    <property type="molecule type" value="Genomic_DNA"/>
</dbReference>
<dbReference type="SUPFAM" id="SSF51905">
    <property type="entry name" value="FAD/NAD(P)-binding domain"/>
    <property type="match status" value="2"/>
</dbReference>
<dbReference type="InterPro" id="IPR023753">
    <property type="entry name" value="FAD/NAD-binding_dom"/>
</dbReference>
<dbReference type="Proteomes" id="UP000219621">
    <property type="component" value="Unassembled WGS sequence"/>
</dbReference>
<evidence type="ECO:0000256" key="2">
    <source>
        <dbReference type="ARBA" id="ARBA00022630"/>
    </source>
</evidence>
<dbReference type="PRINTS" id="PR00368">
    <property type="entry name" value="FADPNR"/>
</dbReference>
<dbReference type="Gene3D" id="3.50.50.60">
    <property type="entry name" value="FAD/NAD(P)-binding domain"/>
    <property type="match status" value="2"/>
</dbReference>
<comment type="cofactor">
    <cofactor evidence="1">
        <name>FAD</name>
        <dbReference type="ChEBI" id="CHEBI:57692"/>
    </cofactor>
</comment>
<dbReference type="InterPro" id="IPR016156">
    <property type="entry name" value="FAD/NAD-linked_Rdtase_dimer_sf"/>
</dbReference>
<organism evidence="6 7">
    <name type="scientific">Caenispirillum bisanense</name>
    <dbReference type="NCBI Taxonomy" id="414052"/>
    <lineage>
        <taxon>Bacteria</taxon>
        <taxon>Pseudomonadati</taxon>
        <taxon>Pseudomonadota</taxon>
        <taxon>Alphaproteobacteria</taxon>
        <taxon>Rhodospirillales</taxon>
        <taxon>Novispirillaceae</taxon>
        <taxon>Caenispirillum</taxon>
    </lineage>
</organism>
<keyword evidence="4" id="KW-0560">Oxidoreductase</keyword>
<dbReference type="Gene3D" id="3.30.390.30">
    <property type="match status" value="1"/>
</dbReference>
<evidence type="ECO:0000259" key="5">
    <source>
        <dbReference type="Pfam" id="PF07992"/>
    </source>
</evidence>
<feature type="domain" description="FAD/NAD(P)-binding" evidence="5">
    <location>
        <begin position="6"/>
        <end position="298"/>
    </location>
</feature>
<name>A0A286GK65_9PROT</name>